<accession>A0A9P7VAT2</accession>
<evidence type="ECO:0000256" key="2">
    <source>
        <dbReference type="ARBA" id="ARBA00010617"/>
    </source>
</evidence>
<evidence type="ECO:0000313" key="11">
    <source>
        <dbReference type="Proteomes" id="UP000790833"/>
    </source>
</evidence>
<comment type="cofactor">
    <cofactor evidence="1 8">
        <name>heme</name>
        <dbReference type="ChEBI" id="CHEBI:30413"/>
    </cofactor>
</comment>
<evidence type="ECO:0000256" key="1">
    <source>
        <dbReference type="ARBA" id="ARBA00001971"/>
    </source>
</evidence>
<dbReference type="EMBL" id="JAHMUF010000006">
    <property type="protein sequence ID" value="KAG7194558.1"/>
    <property type="molecule type" value="Genomic_DNA"/>
</dbReference>
<dbReference type="PANTHER" id="PTHR24287:SF1">
    <property type="entry name" value="P450, PUTATIVE (EUROFUNG)-RELATED"/>
    <property type="match status" value="1"/>
</dbReference>
<dbReference type="Pfam" id="PF00067">
    <property type="entry name" value="p450"/>
    <property type="match status" value="1"/>
</dbReference>
<dbReference type="InterPro" id="IPR047146">
    <property type="entry name" value="Cyt_P450_E_CYP52_fungi"/>
</dbReference>
<keyword evidence="3 8" id="KW-0349">Heme</keyword>
<protein>
    <submittedName>
        <fullName evidence="10">Cytochrome P450-dit2</fullName>
    </submittedName>
</protein>
<dbReference type="InterPro" id="IPR036396">
    <property type="entry name" value="Cyt_P450_sf"/>
</dbReference>
<dbReference type="OrthoDB" id="1470350at2759"/>
<dbReference type="SUPFAM" id="SSF48264">
    <property type="entry name" value="Cytochrome P450"/>
    <property type="match status" value="1"/>
</dbReference>
<dbReference type="Gene3D" id="1.10.630.10">
    <property type="entry name" value="Cytochrome P450"/>
    <property type="match status" value="1"/>
</dbReference>
<evidence type="ECO:0000256" key="4">
    <source>
        <dbReference type="ARBA" id="ARBA00022723"/>
    </source>
</evidence>
<evidence type="ECO:0000256" key="5">
    <source>
        <dbReference type="ARBA" id="ARBA00023002"/>
    </source>
</evidence>
<dbReference type="GO" id="GO:0016712">
    <property type="term" value="F:oxidoreductase activity, acting on paired donors, with incorporation or reduction of molecular oxygen, reduced flavin or flavoprotein as one donor, and incorporation of one atom of oxygen"/>
    <property type="evidence" value="ECO:0007669"/>
    <property type="project" value="InterPro"/>
</dbReference>
<dbReference type="InterPro" id="IPR001128">
    <property type="entry name" value="Cyt_P450"/>
</dbReference>
<gene>
    <name evidence="10" type="primary">DIT2</name>
    <name evidence="10" type="ORF">KQ657_004229</name>
</gene>
<evidence type="ECO:0000313" key="10">
    <source>
        <dbReference type="EMBL" id="KAG7194558.1"/>
    </source>
</evidence>
<dbReference type="InterPro" id="IPR017972">
    <property type="entry name" value="Cyt_P450_CS"/>
</dbReference>
<dbReference type="InterPro" id="IPR002974">
    <property type="entry name" value="Cyt_P450_E_CYP52_ascomycetes"/>
</dbReference>
<reference evidence="10" key="1">
    <citation type="submission" date="2021-03" db="EMBL/GenBank/DDBJ databases">
        <authorList>
            <person name="Palmer J.M."/>
        </authorList>
    </citation>
    <scope>NUCLEOTIDE SEQUENCE</scope>
    <source>
        <strain evidence="10">ARV_011</strain>
    </source>
</reference>
<evidence type="ECO:0000256" key="8">
    <source>
        <dbReference type="PIRSR" id="PIRSR602402-1"/>
    </source>
</evidence>
<dbReference type="GeneID" id="66117603"/>
<feature type="binding site" description="axial binding residue" evidence="8">
    <location>
        <position position="456"/>
    </location>
    <ligand>
        <name>heme</name>
        <dbReference type="ChEBI" id="CHEBI:30413"/>
    </ligand>
    <ligandPart>
        <name>Fe</name>
        <dbReference type="ChEBI" id="CHEBI:18248"/>
    </ligandPart>
</feature>
<dbReference type="PRINTS" id="PR00385">
    <property type="entry name" value="P450"/>
</dbReference>
<dbReference type="InterPro" id="IPR002402">
    <property type="entry name" value="Cyt_P450_E_grp-II"/>
</dbReference>
<comment type="caution">
    <text evidence="10">The sequence shown here is derived from an EMBL/GenBank/DDBJ whole genome shotgun (WGS) entry which is preliminary data.</text>
</comment>
<proteinExistence type="inferred from homology"/>
<evidence type="ECO:0000256" key="7">
    <source>
        <dbReference type="ARBA" id="ARBA00023033"/>
    </source>
</evidence>
<dbReference type="Proteomes" id="UP000790833">
    <property type="component" value="Unassembled WGS sequence"/>
</dbReference>
<sequence>MISIIAGGLTLLALYLLVDNIKSFLLKRKFNCRNAYYVNDGWFGFKTFLLLLQNDRNGTSSENQINNFETVQKDTFQIRMLGSKKIVTRDPENIKAMLSTQFDHFGIGHRYGQLKPLLGEGIFTVSGEKWKHSRAMLRPQFTREQISHVQMLEPHIQNLKKHIMQNSGNPFDIQELLLKFTIDTSSDFLYGESCNSLLEDGSGLNGGVKFKSNFHKSFDYVGKFLRYRAIANGFYFLVDNSKFRDSIKSIHHFADYYVKKALEMPPEELEKATKNKFNLLFELVKETRDPKVLRDLTLNILLAGRSTTAALISFCLYQLARNPDIWLKLRTEIKNSFGSDEEGDSRIQDITFESLKKCEYLRAVINETLRLHPSAPNNYRMATRDTTLPRGGGKDEQSPLLVRKGEIVLYSAIAMHNNSKIYGESFREFKPDRWFTNDAKHWGWSYLPFNGGPRVCLGQQFALTEASYVIARICMMFSQIESFESRYPPLTELYLVMFIKNHNNIVLRI</sequence>
<keyword evidence="6 8" id="KW-0408">Iron</keyword>
<dbReference type="AlphaFoldDB" id="A0A9P7VAT2"/>
<dbReference type="PANTHER" id="PTHR24287">
    <property type="entry name" value="P450, PUTATIVE (EUROFUNG)-RELATED"/>
    <property type="match status" value="1"/>
</dbReference>
<dbReference type="GO" id="GO:0005506">
    <property type="term" value="F:iron ion binding"/>
    <property type="evidence" value="ECO:0007669"/>
    <property type="project" value="InterPro"/>
</dbReference>
<organism evidence="10 11">
    <name type="scientific">Scheffersomyces spartinae</name>
    <dbReference type="NCBI Taxonomy" id="45513"/>
    <lineage>
        <taxon>Eukaryota</taxon>
        <taxon>Fungi</taxon>
        <taxon>Dikarya</taxon>
        <taxon>Ascomycota</taxon>
        <taxon>Saccharomycotina</taxon>
        <taxon>Pichiomycetes</taxon>
        <taxon>Debaryomycetaceae</taxon>
        <taxon>Scheffersomyces</taxon>
    </lineage>
</organism>
<keyword evidence="7 9" id="KW-0503">Monooxygenase</keyword>
<keyword evidence="5 9" id="KW-0560">Oxidoreductase</keyword>
<dbReference type="RefSeq" id="XP_043050105.1">
    <property type="nucleotide sequence ID" value="XM_043194908.1"/>
</dbReference>
<dbReference type="PROSITE" id="PS00086">
    <property type="entry name" value="CYTOCHROME_P450"/>
    <property type="match status" value="1"/>
</dbReference>
<name>A0A9P7VAT2_9ASCO</name>
<dbReference type="CDD" id="cd11063">
    <property type="entry name" value="CYP52"/>
    <property type="match status" value="1"/>
</dbReference>
<evidence type="ECO:0000256" key="3">
    <source>
        <dbReference type="ARBA" id="ARBA00022617"/>
    </source>
</evidence>
<dbReference type="PRINTS" id="PR01239">
    <property type="entry name" value="EP450IICYP52"/>
</dbReference>
<keyword evidence="11" id="KW-1185">Reference proteome</keyword>
<comment type="similarity">
    <text evidence="2 9">Belongs to the cytochrome P450 family.</text>
</comment>
<keyword evidence="4 8" id="KW-0479">Metal-binding</keyword>
<dbReference type="PRINTS" id="PR00464">
    <property type="entry name" value="EP450II"/>
</dbReference>
<evidence type="ECO:0000256" key="9">
    <source>
        <dbReference type="RuleBase" id="RU000461"/>
    </source>
</evidence>
<dbReference type="GO" id="GO:0020037">
    <property type="term" value="F:heme binding"/>
    <property type="evidence" value="ECO:0007669"/>
    <property type="project" value="InterPro"/>
</dbReference>
<evidence type="ECO:0000256" key="6">
    <source>
        <dbReference type="ARBA" id="ARBA00023004"/>
    </source>
</evidence>